<protein>
    <submittedName>
        <fullName evidence="3">Uncharacterized protein</fullName>
    </submittedName>
</protein>
<sequence>MAPTTKTKSKATSASSFLELKAELAKKEEELSKLKAAGQSTSIQGAKRSEKKPSVWARQNKGVGSRAARDIELEAVDRPTLESARAVLERKAKIYDKLKKGKTGGLSENQYSSLLVDFDSKPLDAYESDSDDVDESLTVPKPPTHEEDPIVEYEDEFGRIRTARRSEVPRNLLPPEPDEDEDIVIRNPVNHFPVYTPSEDRIAEIEKTFAEDNNPLNIHFNATKENRAMGAGFYQFSADEETRRAQMEEFKATRDETTISRQEAGAVDLKPGEVEGMRSGEVAKSRAMEKRKREIEERRALIEAKRKKVKVEGSAEPKPPSETPAAAPAPTQREQQSSFVADPFAALEAETPPQAPQKKGKEKGKGKGKSTEVDSFLAQLGKDLLASRTK</sequence>
<reference evidence="3 4" key="1">
    <citation type="submission" date="2014-04" db="EMBL/GenBank/DDBJ databases">
        <title>Evolutionary Origins and Diversification of the Mycorrhizal Mutualists.</title>
        <authorList>
            <consortium name="DOE Joint Genome Institute"/>
            <consortium name="Mycorrhizal Genomics Consortium"/>
            <person name="Kohler A."/>
            <person name="Kuo A."/>
            <person name="Nagy L.G."/>
            <person name="Floudas D."/>
            <person name="Copeland A."/>
            <person name="Barry K.W."/>
            <person name="Cichocki N."/>
            <person name="Veneault-Fourrey C."/>
            <person name="LaButti K."/>
            <person name="Lindquist E.A."/>
            <person name="Lipzen A."/>
            <person name="Lundell T."/>
            <person name="Morin E."/>
            <person name="Murat C."/>
            <person name="Riley R."/>
            <person name="Ohm R."/>
            <person name="Sun H."/>
            <person name="Tunlid A."/>
            <person name="Henrissat B."/>
            <person name="Grigoriev I.V."/>
            <person name="Hibbett D.S."/>
            <person name="Martin F."/>
        </authorList>
    </citation>
    <scope>NUCLEOTIDE SEQUENCE [LARGE SCALE GENOMIC DNA]</scope>
    <source>
        <strain evidence="3 4">Koide BX008</strain>
    </source>
</reference>
<gene>
    <name evidence="3" type="ORF">M378DRAFT_11472</name>
</gene>
<dbReference type="GO" id="GO:0005634">
    <property type="term" value="C:nucleus"/>
    <property type="evidence" value="ECO:0007669"/>
    <property type="project" value="TreeGrafter"/>
</dbReference>
<dbReference type="Proteomes" id="UP000054549">
    <property type="component" value="Unassembled WGS sequence"/>
</dbReference>
<dbReference type="FunCoup" id="A0A0C2TCC2">
    <property type="interactions" value="450"/>
</dbReference>
<feature type="region of interest" description="Disordered" evidence="2">
    <location>
        <begin position="254"/>
        <end position="390"/>
    </location>
</feature>
<accession>A0A0C2TCC2</accession>
<evidence type="ECO:0000313" key="4">
    <source>
        <dbReference type="Proteomes" id="UP000054549"/>
    </source>
</evidence>
<evidence type="ECO:0000256" key="1">
    <source>
        <dbReference type="ARBA" id="ARBA00023054"/>
    </source>
</evidence>
<dbReference type="AlphaFoldDB" id="A0A0C2TCC2"/>
<feature type="compositionally biased region" description="Basic and acidic residues" evidence="2">
    <location>
        <begin position="270"/>
        <end position="315"/>
    </location>
</feature>
<evidence type="ECO:0000313" key="3">
    <source>
        <dbReference type="EMBL" id="KIL64469.1"/>
    </source>
</evidence>
<proteinExistence type="predicted"/>
<dbReference type="InParanoid" id="A0A0C2TCC2"/>
<feature type="region of interest" description="Disordered" evidence="2">
    <location>
        <begin position="125"/>
        <end position="150"/>
    </location>
</feature>
<feature type="compositionally biased region" description="Acidic residues" evidence="2">
    <location>
        <begin position="126"/>
        <end position="135"/>
    </location>
</feature>
<dbReference type="InterPro" id="IPR025066">
    <property type="entry name" value="CCDC174-like"/>
</dbReference>
<dbReference type="HOGENOM" id="CLU_721907_0_0_1"/>
<dbReference type="EMBL" id="KN818249">
    <property type="protein sequence ID" value="KIL64469.1"/>
    <property type="molecule type" value="Genomic_DNA"/>
</dbReference>
<dbReference type="PANTHER" id="PTHR15885">
    <property type="entry name" value="COILED-COIL DOMAIN-CONTAINING PROTEIN 174"/>
    <property type="match status" value="1"/>
</dbReference>
<name>A0A0C2TCC2_AMAMK</name>
<keyword evidence="4" id="KW-1185">Reference proteome</keyword>
<dbReference type="OrthoDB" id="333551at2759"/>
<dbReference type="Pfam" id="PF13300">
    <property type="entry name" value="DUF4078"/>
    <property type="match status" value="1"/>
</dbReference>
<keyword evidence="1" id="KW-0175">Coiled coil</keyword>
<feature type="compositionally biased region" description="Basic and acidic residues" evidence="2">
    <location>
        <begin position="363"/>
        <end position="372"/>
    </location>
</feature>
<evidence type="ECO:0000256" key="2">
    <source>
        <dbReference type="SAM" id="MobiDB-lite"/>
    </source>
</evidence>
<feature type="region of interest" description="Disordered" evidence="2">
    <location>
        <begin position="35"/>
        <end position="63"/>
    </location>
</feature>
<dbReference type="PANTHER" id="PTHR15885:SF1">
    <property type="entry name" value="COILED-COIL DOMAIN-CONTAINING PROTEIN 174"/>
    <property type="match status" value="1"/>
</dbReference>
<organism evidence="3 4">
    <name type="scientific">Amanita muscaria (strain Koide BX008)</name>
    <dbReference type="NCBI Taxonomy" id="946122"/>
    <lineage>
        <taxon>Eukaryota</taxon>
        <taxon>Fungi</taxon>
        <taxon>Dikarya</taxon>
        <taxon>Basidiomycota</taxon>
        <taxon>Agaricomycotina</taxon>
        <taxon>Agaricomycetes</taxon>
        <taxon>Agaricomycetidae</taxon>
        <taxon>Agaricales</taxon>
        <taxon>Pluteineae</taxon>
        <taxon>Amanitaceae</taxon>
        <taxon>Amanita</taxon>
    </lineage>
</organism>
<dbReference type="STRING" id="946122.A0A0C2TCC2"/>